<dbReference type="Proteomes" id="UP000050741">
    <property type="component" value="Unassembled WGS sequence"/>
</dbReference>
<name>A0A183BZD8_GLOPA</name>
<reference evidence="3" key="1">
    <citation type="submission" date="2014-05" db="EMBL/GenBank/DDBJ databases">
        <title>The genome and life-stage specific transcriptomes of Globodera pallida elucidate key aspects of plant parasitism by a cyst nematode.</title>
        <authorList>
            <person name="Cotton J.A."/>
            <person name="Lilley C.J."/>
            <person name="Jones L.M."/>
            <person name="Kikuchi T."/>
            <person name="Reid A.J."/>
            <person name="Thorpe P."/>
            <person name="Tsai I.J."/>
            <person name="Beasley H."/>
            <person name="Blok V."/>
            <person name="Cock P.J.A."/>
            <person name="Van den Akker S.E."/>
            <person name="Holroyd N."/>
            <person name="Hunt M."/>
            <person name="Mantelin S."/>
            <person name="Naghra H."/>
            <person name="Pain A."/>
            <person name="Palomares-Rius J.E."/>
            <person name="Zarowiecki M."/>
            <person name="Berriman M."/>
            <person name="Jones J.T."/>
            <person name="Urwin P.E."/>
        </authorList>
    </citation>
    <scope>NUCLEOTIDE SEQUENCE [LARGE SCALE GENOMIC DNA]</scope>
    <source>
        <strain evidence="3">Lindley</strain>
    </source>
</reference>
<dbReference type="WBParaSite" id="GPLIN_000597900">
    <property type="protein sequence ID" value="GPLIN_000597900"/>
    <property type="gene ID" value="GPLIN_000597900"/>
</dbReference>
<keyword evidence="1" id="KW-1133">Transmembrane helix</keyword>
<keyword evidence="2" id="KW-0732">Signal</keyword>
<organism evidence="3 4">
    <name type="scientific">Globodera pallida</name>
    <name type="common">Potato cyst nematode worm</name>
    <name type="synonym">Heterodera pallida</name>
    <dbReference type="NCBI Taxonomy" id="36090"/>
    <lineage>
        <taxon>Eukaryota</taxon>
        <taxon>Metazoa</taxon>
        <taxon>Ecdysozoa</taxon>
        <taxon>Nematoda</taxon>
        <taxon>Chromadorea</taxon>
        <taxon>Rhabditida</taxon>
        <taxon>Tylenchina</taxon>
        <taxon>Tylenchomorpha</taxon>
        <taxon>Tylenchoidea</taxon>
        <taxon>Heteroderidae</taxon>
        <taxon>Heteroderinae</taxon>
        <taxon>Globodera</taxon>
    </lineage>
</organism>
<dbReference type="AlphaFoldDB" id="A0A183BZD8"/>
<keyword evidence="3" id="KW-1185">Reference proteome</keyword>
<evidence type="ECO:0000256" key="2">
    <source>
        <dbReference type="SAM" id="SignalP"/>
    </source>
</evidence>
<feature type="transmembrane region" description="Helical" evidence="1">
    <location>
        <begin position="68"/>
        <end position="86"/>
    </location>
</feature>
<keyword evidence="1" id="KW-0472">Membrane</keyword>
<evidence type="ECO:0000313" key="3">
    <source>
        <dbReference type="Proteomes" id="UP000050741"/>
    </source>
</evidence>
<keyword evidence="1" id="KW-0812">Transmembrane</keyword>
<sequence>MQSVQLISLAILVQLLVLPVLAAVNGHDNVNQRVQRAASPNLPEIMAEGQAVGTGMEKRRRRGTKLKAIAGGALAGLGGAMLYKAFKGKKNKNSG</sequence>
<accession>A0A183BZD8</accession>
<evidence type="ECO:0000313" key="4">
    <source>
        <dbReference type="WBParaSite" id="GPLIN_000597900"/>
    </source>
</evidence>
<feature type="signal peptide" evidence="2">
    <location>
        <begin position="1"/>
        <end position="22"/>
    </location>
</feature>
<protein>
    <submittedName>
        <fullName evidence="4">Secreted protein</fullName>
    </submittedName>
</protein>
<feature type="chain" id="PRO_5008146839" evidence="2">
    <location>
        <begin position="23"/>
        <end position="95"/>
    </location>
</feature>
<reference evidence="4" key="2">
    <citation type="submission" date="2016-06" db="UniProtKB">
        <authorList>
            <consortium name="WormBaseParasite"/>
        </authorList>
    </citation>
    <scope>IDENTIFICATION</scope>
</reference>
<evidence type="ECO:0000256" key="1">
    <source>
        <dbReference type="SAM" id="Phobius"/>
    </source>
</evidence>
<proteinExistence type="predicted"/>